<comment type="caution">
    <text evidence="1">The sequence shown here is derived from an EMBL/GenBank/DDBJ whole genome shotgun (WGS) entry which is preliminary data.</text>
</comment>
<organism evidence="1 2">
    <name type="scientific">Ancylostoma ceylanicum</name>
    <dbReference type="NCBI Taxonomy" id="53326"/>
    <lineage>
        <taxon>Eukaryota</taxon>
        <taxon>Metazoa</taxon>
        <taxon>Ecdysozoa</taxon>
        <taxon>Nematoda</taxon>
        <taxon>Chromadorea</taxon>
        <taxon>Rhabditida</taxon>
        <taxon>Rhabditina</taxon>
        <taxon>Rhabditomorpha</taxon>
        <taxon>Strongyloidea</taxon>
        <taxon>Ancylostomatidae</taxon>
        <taxon>Ancylostomatinae</taxon>
        <taxon>Ancylostoma</taxon>
    </lineage>
</organism>
<keyword evidence="2" id="KW-1185">Reference proteome</keyword>
<sequence length="217" mass="24665">MVDDDMKALLNLGPSFAIATPANEETLDAVLYSVHKFAYQLRWRFHKEPTVLDKTPIMLASLPFHKPQISIPKPTPMDPIISALEVDLMREYRNASTSHFGANLTSRELKGLRKLQAARNILRISVGNKDGAFVVMPQDLDEALTSPALTDDSIYERSSFKCFTEKCQILKATVKSVLCRRWDMKTASHFCTNYPEVPTYYSLIETHKLDYSTDLYV</sequence>
<gene>
    <name evidence="1" type="primary">Acey_s0018.g3548</name>
    <name evidence="1" type="ORF">Y032_0018g3548</name>
</gene>
<reference evidence="2" key="1">
    <citation type="journal article" date="2015" name="Nat. Genet.">
        <title>The genome and transcriptome of the zoonotic hookworm Ancylostoma ceylanicum identify infection-specific gene families.</title>
        <authorList>
            <person name="Schwarz E.M."/>
            <person name="Hu Y."/>
            <person name="Antoshechkin I."/>
            <person name="Miller M.M."/>
            <person name="Sternberg P.W."/>
            <person name="Aroian R.V."/>
        </authorList>
    </citation>
    <scope>NUCLEOTIDE SEQUENCE</scope>
    <source>
        <strain evidence="2">HY135</strain>
    </source>
</reference>
<name>A0A016V3H4_9BILA</name>
<dbReference type="OrthoDB" id="5831138at2759"/>
<dbReference type="Proteomes" id="UP000024635">
    <property type="component" value="Unassembled WGS sequence"/>
</dbReference>
<dbReference type="EMBL" id="JARK01001354">
    <property type="protein sequence ID" value="EYC21816.1"/>
    <property type="molecule type" value="Genomic_DNA"/>
</dbReference>
<evidence type="ECO:0000313" key="1">
    <source>
        <dbReference type="EMBL" id="EYC21816.1"/>
    </source>
</evidence>
<protein>
    <submittedName>
        <fullName evidence="1">Uncharacterized protein</fullName>
    </submittedName>
</protein>
<proteinExistence type="predicted"/>
<evidence type="ECO:0000313" key="2">
    <source>
        <dbReference type="Proteomes" id="UP000024635"/>
    </source>
</evidence>
<accession>A0A016V3H4</accession>
<dbReference type="AlphaFoldDB" id="A0A016V3H4"/>